<dbReference type="RefSeq" id="WP_056993143.1">
    <property type="nucleotide sequence ID" value="NZ_JQCE01000052.1"/>
</dbReference>
<dbReference type="PATRIC" id="fig|1293598.4.peg.2034"/>
<organism evidence="2 3">
    <name type="scientific">Lacticaseibacillus saniviri JCM 17471 = DSM 24301</name>
    <dbReference type="NCBI Taxonomy" id="1293598"/>
    <lineage>
        <taxon>Bacteria</taxon>
        <taxon>Bacillati</taxon>
        <taxon>Bacillota</taxon>
        <taxon>Bacilli</taxon>
        <taxon>Lactobacillales</taxon>
        <taxon>Lactobacillaceae</taxon>
        <taxon>Lacticaseibacillus</taxon>
    </lineage>
</organism>
<gene>
    <name evidence="2" type="ORF">IV56_GL001950</name>
</gene>
<evidence type="ECO:0000259" key="1">
    <source>
        <dbReference type="Pfam" id="PF05043"/>
    </source>
</evidence>
<protein>
    <recommendedName>
        <fullName evidence="1">Mga helix-turn-helix domain-containing protein</fullName>
    </recommendedName>
</protein>
<dbReference type="Pfam" id="PF05043">
    <property type="entry name" value="Mga"/>
    <property type="match status" value="1"/>
</dbReference>
<dbReference type="Gene3D" id="1.10.10.10">
    <property type="entry name" value="Winged helix-like DNA-binding domain superfamily/Winged helix DNA-binding domain"/>
    <property type="match status" value="1"/>
</dbReference>
<dbReference type="AlphaFoldDB" id="A0A0R2MRD3"/>
<dbReference type="EMBL" id="JQCE01000052">
    <property type="protein sequence ID" value="KRO16150.1"/>
    <property type="molecule type" value="Genomic_DNA"/>
</dbReference>
<name>A0A0R2MRD3_9LACO</name>
<accession>A0A0R2MRD3</accession>
<dbReference type="InterPro" id="IPR036388">
    <property type="entry name" value="WH-like_DNA-bd_sf"/>
</dbReference>
<proteinExistence type="predicted"/>
<dbReference type="InterPro" id="IPR007737">
    <property type="entry name" value="Mga_HTH"/>
</dbReference>
<comment type="caution">
    <text evidence="2">The sequence shown here is derived from an EMBL/GenBank/DDBJ whole genome shotgun (WGS) entry which is preliminary data.</text>
</comment>
<reference evidence="2 3" key="1">
    <citation type="journal article" date="2015" name="Genome Announc.">
        <title>Expanding the biotechnology potential of lactobacilli through comparative genomics of 213 strains and associated genera.</title>
        <authorList>
            <person name="Sun Z."/>
            <person name="Harris H.M."/>
            <person name="McCann A."/>
            <person name="Guo C."/>
            <person name="Argimon S."/>
            <person name="Zhang W."/>
            <person name="Yang X."/>
            <person name="Jeffery I.B."/>
            <person name="Cooney J.C."/>
            <person name="Kagawa T.F."/>
            <person name="Liu W."/>
            <person name="Song Y."/>
            <person name="Salvetti E."/>
            <person name="Wrobel A."/>
            <person name="Rasinkangas P."/>
            <person name="Parkhill J."/>
            <person name="Rea M.C."/>
            <person name="O'Sullivan O."/>
            <person name="Ritari J."/>
            <person name="Douillard F.P."/>
            <person name="Paul Ross R."/>
            <person name="Yang R."/>
            <person name="Briner A.E."/>
            <person name="Felis G.E."/>
            <person name="de Vos W.M."/>
            <person name="Barrangou R."/>
            <person name="Klaenhammer T.R."/>
            <person name="Caufield P.W."/>
            <person name="Cui Y."/>
            <person name="Zhang H."/>
            <person name="O'Toole P.W."/>
        </authorList>
    </citation>
    <scope>NUCLEOTIDE SEQUENCE [LARGE SCALE GENOMIC DNA]</scope>
    <source>
        <strain evidence="2 3">DSM 24301</strain>
    </source>
</reference>
<dbReference type="Proteomes" id="UP000050969">
    <property type="component" value="Unassembled WGS sequence"/>
</dbReference>
<keyword evidence="3" id="KW-1185">Reference proteome</keyword>
<sequence length="507" mass="58402">MFEAYFFDKRATINYRLYKSLKAMQGADFTINKLSKYMGMSYQQTYNAFNDIMSDLDVIAQIKSDEFTEKDFFPLAEGITDNQYRFYLLQQTIAFRFFDQLFQAGSIDVDAFCDVNQISLSTLRRRIDPYRQYLKTVQVDFNMATWLLDGEERHVRFAILTFFQIAYRGNGWPLRTLNVDTVTAAFKEINACTGPFLIGKRVAIQKIDLLILGVQLLRIRQNKVLSPSARMTPMIQGNPEIPDLIFTADNFPQLSSTTLTAERNFYYFSRSRLFNPGEELTEEDHHFLDQFNTHDTPIKRFADGLMNQLLLAFRQEKAEDLVRNRVLHTNILRSAFSYYALEGAVSNRLDFVDTLPSQRTSAEIQALIADFIQTFQDNDVTFSEYLPKFASELYLIVSTSLAELDPSQKLVVQVAMETETFLARDLFIFLRDVSFITFVTEPGHNPDVIVSSFGNISDLLKLTGTSLPDDTEVIYWSPESTDNDFFNLYMALKRIHNARELDATAKG</sequence>
<evidence type="ECO:0000313" key="2">
    <source>
        <dbReference type="EMBL" id="KRO16150.1"/>
    </source>
</evidence>
<dbReference type="STRING" id="1293598.IV56_GL001950"/>
<evidence type="ECO:0000313" key="3">
    <source>
        <dbReference type="Proteomes" id="UP000050969"/>
    </source>
</evidence>
<feature type="domain" description="Mga helix-turn-helix" evidence="1">
    <location>
        <begin position="84"/>
        <end position="163"/>
    </location>
</feature>